<protein>
    <recommendedName>
        <fullName evidence="3">mevalonate kinase</fullName>
        <ecNumber evidence="3">2.7.1.36</ecNumber>
    </recommendedName>
</protein>
<dbReference type="InterPro" id="IPR020568">
    <property type="entry name" value="Ribosomal_Su5_D2-typ_SF"/>
</dbReference>
<evidence type="ECO:0000256" key="4">
    <source>
        <dbReference type="ARBA" id="ARBA00022679"/>
    </source>
</evidence>
<dbReference type="EMBL" id="JADGKB010000013">
    <property type="protein sequence ID" value="KAJ3260124.1"/>
    <property type="molecule type" value="Genomic_DNA"/>
</dbReference>
<comment type="similarity">
    <text evidence="2">Belongs to the GHMP kinase family. Mevalonate kinase subfamily.</text>
</comment>
<gene>
    <name evidence="11" type="ORF">HK103_001200</name>
</gene>
<comment type="subcellular location">
    <subcellularLocation>
        <location evidence="1">Cytoplasm</location>
    </subcellularLocation>
</comment>
<comment type="catalytic activity">
    <reaction evidence="8">
        <text>(R)-mevalonate + ATP = (R)-5-phosphomevalonate + ADP + H(+)</text>
        <dbReference type="Rhea" id="RHEA:17065"/>
        <dbReference type="ChEBI" id="CHEBI:15378"/>
        <dbReference type="ChEBI" id="CHEBI:30616"/>
        <dbReference type="ChEBI" id="CHEBI:36464"/>
        <dbReference type="ChEBI" id="CHEBI:58146"/>
        <dbReference type="ChEBI" id="CHEBI:456216"/>
        <dbReference type="EC" id="2.7.1.36"/>
    </reaction>
    <physiologicalReaction direction="left-to-right" evidence="8">
        <dbReference type="Rhea" id="RHEA:17066"/>
    </physiologicalReaction>
</comment>
<feature type="domain" description="GHMP kinase N-terminal" evidence="10">
    <location>
        <begin position="8"/>
        <end position="84"/>
    </location>
</feature>
<dbReference type="Gene3D" id="3.30.230.10">
    <property type="match status" value="1"/>
</dbReference>
<evidence type="ECO:0000256" key="3">
    <source>
        <dbReference type="ARBA" id="ARBA00012103"/>
    </source>
</evidence>
<keyword evidence="6" id="KW-0418">Kinase</keyword>
<evidence type="ECO:0000313" key="11">
    <source>
        <dbReference type="EMBL" id="KAJ3260124.1"/>
    </source>
</evidence>
<sequence length="144" mass="15910">MIELTSITGCEISIRSEIPVGAGLGSSASFCVCIAASLLILKEDISLEFNELDLKKINDLAFEGERVLHGSPSGVDNTLATYGGAKIYQKNQPLEDLKGFKELDILLTDTKVEKNTKRQVEMFGQRKKQVFNLNSSSLKLWIML</sequence>
<dbReference type="PROSITE" id="PS00627">
    <property type="entry name" value="GHMP_KINASES_ATP"/>
    <property type="match status" value="1"/>
</dbReference>
<dbReference type="PANTHER" id="PTHR43290">
    <property type="entry name" value="MEVALONATE KINASE"/>
    <property type="match status" value="1"/>
</dbReference>
<dbReference type="EC" id="2.7.1.36" evidence="3"/>
<dbReference type="SUPFAM" id="SSF54211">
    <property type="entry name" value="Ribosomal protein S5 domain 2-like"/>
    <property type="match status" value="1"/>
</dbReference>
<dbReference type="Pfam" id="PF00288">
    <property type="entry name" value="GHMP_kinases_N"/>
    <property type="match status" value="1"/>
</dbReference>
<proteinExistence type="inferred from homology"/>
<dbReference type="GO" id="GO:0004496">
    <property type="term" value="F:mevalonate kinase activity"/>
    <property type="evidence" value="ECO:0007669"/>
    <property type="project" value="UniProtKB-EC"/>
</dbReference>
<name>A0AAD5Y9X9_9FUNG</name>
<keyword evidence="12" id="KW-1185">Reference proteome</keyword>
<evidence type="ECO:0000256" key="9">
    <source>
        <dbReference type="ARBA" id="ARBA00029438"/>
    </source>
</evidence>
<dbReference type="AlphaFoldDB" id="A0AAD5Y9X9"/>
<dbReference type="InterPro" id="IPR014721">
    <property type="entry name" value="Ribsml_uS5_D2-typ_fold_subgr"/>
</dbReference>
<reference evidence="11" key="1">
    <citation type="submission" date="2020-05" db="EMBL/GenBank/DDBJ databases">
        <title>Phylogenomic resolution of chytrid fungi.</title>
        <authorList>
            <person name="Stajich J.E."/>
            <person name="Amses K."/>
            <person name="Simmons R."/>
            <person name="Seto K."/>
            <person name="Myers J."/>
            <person name="Bonds A."/>
            <person name="Quandt C.A."/>
            <person name="Barry K."/>
            <person name="Liu P."/>
            <person name="Grigoriev I."/>
            <person name="Longcore J.E."/>
            <person name="James T.Y."/>
        </authorList>
    </citation>
    <scope>NUCLEOTIDE SEQUENCE</scope>
    <source>
        <strain evidence="11">PLAUS21</strain>
    </source>
</reference>
<evidence type="ECO:0000256" key="8">
    <source>
        <dbReference type="ARBA" id="ARBA00029310"/>
    </source>
</evidence>
<keyword evidence="7" id="KW-0067">ATP-binding</keyword>
<evidence type="ECO:0000256" key="1">
    <source>
        <dbReference type="ARBA" id="ARBA00004496"/>
    </source>
</evidence>
<accession>A0AAD5Y9X9</accession>
<evidence type="ECO:0000256" key="6">
    <source>
        <dbReference type="ARBA" id="ARBA00022777"/>
    </source>
</evidence>
<dbReference type="InterPro" id="IPR006205">
    <property type="entry name" value="Mev_gal_kin"/>
</dbReference>
<dbReference type="InterPro" id="IPR006203">
    <property type="entry name" value="GHMP_knse_ATP-bd_CS"/>
</dbReference>
<dbReference type="GO" id="GO:0005829">
    <property type="term" value="C:cytosol"/>
    <property type="evidence" value="ECO:0007669"/>
    <property type="project" value="TreeGrafter"/>
</dbReference>
<dbReference type="Proteomes" id="UP001210925">
    <property type="component" value="Unassembled WGS sequence"/>
</dbReference>
<comment type="pathway">
    <text evidence="9">Isoprenoid biosynthesis; isopentenyl diphosphate biosynthesis via mevalonate pathway; isopentenyl diphosphate from (R)-mevalonate: step 1/3.</text>
</comment>
<comment type="caution">
    <text evidence="11">The sequence shown here is derived from an EMBL/GenBank/DDBJ whole genome shotgun (WGS) entry which is preliminary data.</text>
</comment>
<dbReference type="GO" id="GO:0005524">
    <property type="term" value="F:ATP binding"/>
    <property type="evidence" value="ECO:0007669"/>
    <property type="project" value="UniProtKB-KW"/>
</dbReference>
<keyword evidence="5" id="KW-0547">Nucleotide-binding</keyword>
<dbReference type="PANTHER" id="PTHR43290:SF2">
    <property type="entry name" value="MEVALONATE KINASE"/>
    <property type="match status" value="1"/>
</dbReference>
<dbReference type="InterPro" id="IPR006204">
    <property type="entry name" value="GHMP_kinase_N_dom"/>
</dbReference>
<dbReference type="PRINTS" id="PR00959">
    <property type="entry name" value="MEVGALKINASE"/>
</dbReference>
<dbReference type="GO" id="GO:0019287">
    <property type="term" value="P:isopentenyl diphosphate biosynthetic process, mevalonate pathway"/>
    <property type="evidence" value="ECO:0007669"/>
    <property type="project" value="TreeGrafter"/>
</dbReference>
<keyword evidence="4" id="KW-0808">Transferase</keyword>
<organism evidence="11 12">
    <name type="scientific">Boothiomyces macroporosus</name>
    <dbReference type="NCBI Taxonomy" id="261099"/>
    <lineage>
        <taxon>Eukaryota</taxon>
        <taxon>Fungi</taxon>
        <taxon>Fungi incertae sedis</taxon>
        <taxon>Chytridiomycota</taxon>
        <taxon>Chytridiomycota incertae sedis</taxon>
        <taxon>Chytridiomycetes</taxon>
        <taxon>Rhizophydiales</taxon>
        <taxon>Terramycetaceae</taxon>
        <taxon>Boothiomyces</taxon>
    </lineage>
</organism>
<evidence type="ECO:0000256" key="7">
    <source>
        <dbReference type="ARBA" id="ARBA00022840"/>
    </source>
</evidence>
<evidence type="ECO:0000259" key="10">
    <source>
        <dbReference type="Pfam" id="PF00288"/>
    </source>
</evidence>
<evidence type="ECO:0000313" key="12">
    <source>
        <dbReference type="Proteomes" id="UP001210925"/>
    </source>
</evidence>
<evidence type="ECO:0000256" key="2">
    <source>
        <dbReference type="ARBA" id="ARBA00006495"/>
    </source>
</evidence>
<evidence type="ECO:0000256" key="5">
    <source>
        <dbReference type="ARBA" id="ARBA00022741"/>
    </source>
</evidence>
<dbReference type="GO" id="GO:0006696">
    <property type="term" value="P:ergosterol biosynthetic process"/>
    <property type="evidence" value="ECO:0007669"/>
    <property type="project" value="TreeGrafter"/>
</dbReference>